<evidence type="ECO:0000256" key="1">
    <source>
        <dbReference type="SAM" id="MobiDB-lite"/>
    </source>
</evidence>
<dbReference type="VEuPathDB" id="FungiDB:CCM_03065"/>
<dbReference type="AlphaFoldDB" id="A0A2H4SDM1"/>
<protein>
    <submittedName>
        <fullName evidence="2">Uncharacterized protein</fullName>
    </submittedName>
</protein>
<gene>
    <name evidence="2" type="ORF">A9K55_005898</name>
</gene>
<evidence type="ECO:0000313" key="3">
    <source>
        <dbReference type="Proteomes" id="UP000323067"/>
    </source>
</evidence>
<sequence length="162" mass="17936">MEPAEHCYARHGALAKMTPSSGLTSSGQQLQGSQHTSHNASTRTRRNPAFRFLMHAAATVDIGLGREQKMNKLPPSPLAVLILYGRCSTAGHPPTHRHRALCHHQRQGGWTFGSRPIEKRQRKNAPKLNRAEIHATANEKLHWLQEPISELSSTGASQHPKP</sequence>
<reference evidence="2 3" key="1">
    <citation type="journal article" date="2017" name="BMC Genomics">
        <title>Chromosome level assembly and secondary metabolite potential of the parasitic fungus Cordyceps militaris.</title>
        <authorList>
            <person name="Kramer G.J."/>
            <person name="Nodwell J.R."/>
        </authorList>
    </citation>
    <scope>NUCLEOTIDE SEQUENCE [LARGE SCALE GENOMIC DNA]</scope>
    <source>
        <strain evidence="2 3">ATCC 34164</strain>
    </source>
</reference>
<dbReference type="EMBL" id="CP023323">
    <property type="protein sequence ID" value="ATY61190.1"/>
    <property type="molecule type" value="Genomic_DNA"/>
</dbReference>
<dbReference type="VEuPathDB" id="FungiDB:A9K55_005898"/>
<proteinExistence type="predicted"/>
<organism evidence="2 3">
    <name type="scientific">Cordyceps militaris</name>
    <name type="common">Caterpillar fungus</name>
    <name type="synonym">Clavaria militaris</name>
    <dbReference type="NCBI Taxonomy" id="73501"/>
    <lineage>
        <taxon>Eukaryota</taxon>
        <taxon>Fungi</taxon>
        <taxon>Dikarya</taxon>
        <taxon>Ascomycota</taxon>
        <taxon>Pezizomycotina</taxon>
        <taxon>Sordariomycetes</taxon>
        <taxon>Hypocreomycetidae</taxon>
        <taxon>Hypocreales</taxon>
        <taxon>Cordycipitaceae</taxon>
        <taxon>Cordyceps</taxon>
    </lineage>
</organism>
<feature type="region of interest" description="Disordered" evidence="1">
    <location>
        <begin position="15"/>
        <end position="45"/>
    </location>
</feature>
<dbReference type="Proteomes" id="UP000323067">
    <property type="component" value="Chromosome vi"/>
</dbReference>
<accession>A0A2H4SDM1</accession>
<evidence type="ECO:0000313" key="2">
    <source>
        <dbReference type="EMBL" id="ATY61190.1"/>
    </source>
</evidence>
<name>A0A2H4SDM1_CORMI</name>
<feature type="compositionally biased region" description="Low complexity" evidence="1">
    <location>
        <begin position="20"/>
        <end position="38"/>
    </location>
</feature>